<feature type="region of interest" description="Disordered" evidence="1">
    <location>
        <begin position="190"/>
        <end position="239"/>
    </location>
</feature>
<dbReference type="InterPro" id="IPR040676">
    <property type="entry name" value="DUF5641"/>
</dbReference>
<protein>
    <recommendedName>
        <fullName evidence="2">DUF5641 domain-containing protein</fullName>
    </recommendedName>
</protein>
<feature type="domain" description="DUF5641" evidence="2">
    <location>
        <begin position="105"/>
        <end position="184"/>
    </location>
</feature>
<dbReference type="Pfam" id="PF18701">
    <property type="entry name" value="DUF5641"/>
    <property type="match status" value="1"/>
</dbReference>
<evidence type="ECO:0000259" key="2">
    <source>
        <dbReference type="Pfam" id="PF18701"/>
    </source>
</evidence>
<accession>A0ABR1ESG1</accession>
<gene>
    <name evidence="3" type="primary">Necator_chrX.g25129</name>
    <name evidence="3" type="ORF">RB195_024963</name>
</gene>
<evidence type="ECO:0000313" key="4">
    <source>
        <dbReference type="Proteomes" id="UP001303046"/>
    </source>
</evidence>
<proteinExistence type="predicted"/>
<comment type="caution">
    <text evidence="3">The sequence shown here is derived from an EMBL/GenBank/DDBJ whole genome shotgun (WGS) entry which is preliminary data.</text>
</comment>
<name>A0ABR1ESG1_NECAM</name>
<evidence type="ECO:0000313" key="3">
    <source>
        <dbReference type="EMBL" id="KAK6764836.1"/>
    </source>
</evidence>
<reference evidence="3 4" key="1">
    <citation type="submission" date="2023-08" db="EMBL/GenBank/DDBJ databases">
        <title>A Necator americanus chromosomal reference genome.</title>
        <authorList>
            <person name="Ilik V."/>
            <person name="Petrzelkova K.J."/>
            <person name="Pardy F."/>
            <person name="Fuh T."/>
            <person name="Niatou-Singa F.S."/>
            <person name="Gouil Q."/>
            <person name="Baker L."/>
            <person name="Ritchie M.E."/>
            <person name="Jex A.R."/>
            <person name="Gazzola D."/>
            <person name="Li H."/>
            <person name="Toshio Fujiwara R."/>
            <person name="Zhan B."/>
            <person name="Aroian R.V."/>
            <person name="Pafco B."/>
            <person name="Schwarz E.M."/>
        </authorList>
    </citation>
    <scope>NUCLEOTIDE SEQUENCE [LARGE SCALE GENOMIC DNA]</scope>
    <source>
        <strain evidence="3 4">Aroian</strain>
        <tissue evidence="3">Whole animal</tissue>
    </source>
</reference>
<organism evidence="3 4">
    <name type="scientific">Necator americanus</name>
    <name type="common">Human hookworm</name>
    <dbReference type="NCBI Taxonomy" id="51031"/>
    <lineage>
        <taxon>Eukaryota</taxon>
        <taxon>Metazoa</taxon>
        <taxon>Ecdysozoa</taxon>
        <taxon>Nematoda</taxon>
        <taxon>Chromadorea</taxon>
        <taxon>Rhabditida</taxon>
        <taxon>Rhabditina</taxon>
        <taxon>Rhabditomorpha</taxon>
        <taxon>Strongyloidea</taxon>
        <taxon>Ancylostomatidae</taxon>
        <taxon>Bunostominae</taxon>
        <taxon>Necator</taxon>
    </lineage>
</organism>
<evidence type="ECO:0000256" key="1">
    <source>
        <dbReference type="SAM" id="MobiDB-lite"/>
    </source>
</evidence>
<sequence>MLWLHHYLHGHKTYSLGHRYGSLALYKTLGKKTPSYEELSTAVIEIEAMLNTRPLFYVDSGPNADQILRSIDFLQNEFEIPFPLNSAEGDGEDPTYLPADKRTQYLTSLREKHQREVGKQRGSSYHPEKGKLVLICDNLQPRQSWKMGRIVELKETTDGTVREAVVILPSHRKIRRPINLLVPLELEDDHKEEHKEDDSSSANCDGETTLNQVDKQLSDNTTTIEGRTMKEPEGTSSSR</sequence>
<feature type="compositionally biased region" description="Polar residues" evidence="1">
    <location>
        <begin position="200"/>
        <end position="225"/>
    </location>
</feature>
<dbReference type="EMBL" id="JAVFWL010000006">
    <property type="protein sequence ID" value="KAK6764836.1"/>
    <property type="molecule type" value="Genomic_DNA"/>
</dbReference>
<dbReference type="Proteomes" id="UP001303046">
    <property type="component" value="Unassembled WGS sequence"/>
</dbReference>
<keyword evidence="4" id="KW-1185">Reference proteome</keyword>